<evidence type="ECO:0000259" key="2">
    <source>
        <dbReference type="Pfam" id="PF20413"/>
    </source>
</evidence>
<feature type="compositionally biased region" description="Acidic residues" evidence="1">
    <location>
        <begin position="1217"/>
        <end position="1227"/>
    </location>
</feature>
<reference evidence="4" key="1">
    <citation type="submission" date="2018-11" db="EMBL/GenBank/DDBJ databases">
        <authorList>
            <person name="Alioto T."/>
            <person name="Alioto T."/>
        </authorList>
    </citation>
    <scope>NUCLEOTIDE SEQUENCE</scope>
</reference>
<organism evidence="4 5">
    <name type="scientific">Mytilus galloprovincialis</name>
    <name type="common">Mediterranean mussel</name>
    <dbReference type="NCBI Taxonomy" id="29158"/>
    <lineage>
        <taxon>Eukaryota</taxon>
        <taxon>Metazoa</taxon>
        <taxon>Spiralia</taxon>
        <taxon>Lophotrochozoa</taxon>
        <taxon>Mollusca</taxon>
        <taxon>Bivalvia</taxon>
        <taxon>Autobranchia</taxon>
        <taxon>Pteriomorphia</taxon>
        <taxon>Mytilida</taxon>
        <taxon>Mytiloidea</taxon>
        <taxon>Mytilidae</taxon>
        <taxon>Mytilinae</taxon>
        <taxon>Mytilus</taxon>
    </lineage>
</organism>
<feature type="compositionally biased region" description="Basic and acidic residues" evidence="1">
    <location>
        <begin position="1643"/>
        <end position="1654"/>
    </location>
</feature>
<evidence type="ECO:0000313" key="4">
    <source>
        <dbReference type="EMBL" id="VDI67942.1"/>
    </source>
</evidence>
<evidence type="ECO:0000256" key="1">
    <source>
        <dbReference type="SAM" id="MobiDB-lite"/>
    </source>
</evidence>
<dbReference type="InterPro" id="IPR056741">
    <property type="entry name" value="BLTP1_M"/>
</dbReference>
<feature type="region of interest" description="Disordered" evidence="1">
    <location>
        <begin position="1313"/>
        <end position="1339"/>
    </location>
</feature>
<feature type="domain" description="Bridge-like lipid transfer protein family member 1 middle region" evidence="3">
    <location>
        <begin position="1252"/>
        <end position="1494"/>
    </location>
</feature>
<dbReference type="Proteomes" id="UP000596742">
    <property type="component" value="Unassembled WGS sequence"/>
</dbReference>
<evidence type="ECO:0008006" key="6">
    <source>
        <dbReference type="Google" id="ProtNLM"/>
    </source>
</evidence>
<dbReference type="PANTHER" id="PTHR31640">
    <property type="entry name" value="TRANSMEMBRANE PROTEIN KIAA1109"/>
    <property type="match status" value="1"/>
</dbReference>
<feature type="compositionally biased region" description="Low complexity" evidence="1">
    <location>
        <begin position="921"/>
        <end position="945"/>
    </location>
</feature>
<dbReference type="GO" id="GO:0048488">
    <property type="term" value="P:synaptic vesicle endocytosis"/>
    <property type="evidence" value="ECO:0007669"/>
    <property type="project" value="TreeGrafter"/>
</dbReference>
<feature type="region of interest" description="Disordered" evidence="1">
    <location>
        <begin position="2373"/>
        <end position="2398"/>
    </location>
</feature>
<feature type="region of interest" description="Disordered" evidence="1">
    <location>
        <begin position="2268"/>
        <end position="2334"/>
    </location>
</feature>
<name>A0A8B6GRD6_MYTGA</name>
<feature type="region of interest" description="Disordered" evidence="1">
    <location>
        <begin position="1406"/>
        <end position="1435"/>
    </location>
</feature>
<feature type="domain" description="Bridge-like lipid transfer protein family member 1 middle region" evidence="3">
    <location>
        <begin position="2079"/>
        <end position="2269"/>
    </location>
</feature>
<keyword evidence="5" id="KW-1185">Reference proteome</keyword>
<dbReference type="GO" id="GO:0098793">
    <property type="term" value="C:presynapse"/>
    <property type="evidence" value="ECO:0007669"/>
    <property type="project" value="GOC"/>
</dbReference>
<feature type="compositionally biased region" description="Basic and acidic residues" evidence="1">
    <location>
        <begin position="1316"/>
        <end position="1327"/>
    </location>
</feature>
<dbReference type="PANTHER" id="PTHR31640:SF1">
    <property type="entry name" value="BRIDGE-LIKE LIPID TRANSFER PROTEIN FAMILY MEMBER 1"/>
    <property type="match status" value="1"/>
</dbReference>
<feature type="region of interest" description="Disordered" evidence="1">
    <location>
        <begin position="2473"/>
        <end position="2500"/>
    </location>
</feature>
<evidence type="ECO:0000313" key="5">
    <source>
        <dbReference type="Proteomes" id="UP000596742"/>
    </source>
</evidence>
<feature type="region of interest" description="Disordered" evidence="1">
    <location>
        <begin position="1961"/>
        <end position="1998"/>
    </location>
</feature>
<feature type="compositionally biased region" description="Basic and acidic residues" evidence="1">
    <location>
        <begin position="1667"/>
        <end position="1678"/>
    </location>
</feature>
<dbReference type="InterPro" id="IPR047104">
    <property type="entry name" value="BLTP1_N"/>
</dbReference>
<feature type="domain" description="Bridge-like lipid transfer protein family member 1 middle region" evidence="3">
    <location>
        <begin position="2530"/>
        <end position="2693"/>
    </location>
</feature>
<feature type="region of interest" description="Disordered" evidence="1">
    <location>
        <begin position="1082"/>
        <end position="1113"/>
    </location>
</feature>
<dbReference type="Pfam" id="PF25039">
    <property type="entry name" value="BLTP1_M"/>
    <property type="match status" value="4"/>
</dbReference>
<feature type="compositionally biased region" description="Basic and acidic residues" evidence="1">
    <location>
        <begin position="1207"/>
        <end position="1216"/>
    </location>
</feature>
<feature type="region of interest" description="Disordered" evidence="1">
    <location>
        <begin position="1643"/>
        <end position="1687"/>
    </location>
</feature>
<dbReference type="EMBL" id="UYJE01008854">
    <property type="protein sequence ID" value="VDI67942.1"/>
    <property type="molecule type" value="Genomic_DNA"/>
</dbReference>
<dbReference type="InterPro" id="IPR033616">
    <property type="entry name" value="BLTP1"/>
</dbReference>
<feature type="compositionally biased region" description="Basic and acidic residues" evidence="1">
    <location>
        <begin position="1574"/>
        <end position="1586"/>
    </location>
</feature>
<feature type="domain" description="Bridge-like lipid transfer protein family member 1 middle region" evidence="3">
    <location>
        <begin position="1589"/>
        <end position="1864"/>
    </location>
</feature>
<accession>A0A8B6GRD6</accession>
<proteinExistence type="predicted"/>
<feature type="region of interest" description="Disordered" evidence="1">
    <location>
        <begin position="1206"/>
        <end position="1248"/>
    </location>
</feature>
<feature type="region of interest" description="Disordered" evidence="1">
    <location>
        <begin position="918"/>
        <end position="964"/>
    </location>
</feature>
<feature type="compositionally biased region" description="Polar residues" evidence="1">
    <location>
        <begin position="1962"/>
        <end position="1984"/>
    </location>
</feature>
<sequence length="2704" mass="302299">MGEGFVVLQTRNINVHLFMDEPGTVPYEPESVQLADGETVVLRTYPCFGVVAGCGKNTDFNYGPWADRQRELLWKFFYPADYQAMVPTIEPKPGELRQYKTFEFRMNMYHRSTIDILFTKNAETQAIHMNANPGSYIEMNIPWMIAEDGYVTTVKGQFLLADASTSLQYRSLIECETFEFTVTASYPLTWNDHQDWVCDFIACKATVFLIFHLKHFFKAHIAFAGQTLDLSLVLPYTDYLPSTVHIGLVIKGENAYCRFYLPESNTSRQIVLALSKNMKIMDRNGKIIEKPFKPEKRQWRRFTEESEGWIDCWTTTHVAISLGYTYHPMPLLEDKVETEEVSTKKKKSAPTTPIIEEEINIPMGPFSGKVIRTDPPEGFDPANMEPDLIALELEVAPSMLCIYGSLLRNFLHVKENYLGEDQVFTDFYDTPKEKKLGEAADGPYVAEAEVRPFDEREYRPFAVTVSLVINDIHGHLVKNCNIDDLPCPSIFLERLCFEMDKTYLETKLQLLLSPAVLVAKDTYPREDDNKHLNEGHLGLSGLQVRGHAMFSHEGLPMESETLEYAWLIEVVIGDLTGKLTSPQLQNLVEFIQTFIILVEDPENCLQPSKPNKLCQHMLPQPQCRMLPQYSYHCPLSEDIKYEMVRLSVDSISFFLVESGTALNLQVHPIKLSTCNLHGTNTRAGITARVEHISLTQFISSSALKHDSSQLDLWFESGGLTIGPIDGEAAMALPNPDFHKIQDNFLKIHDKKTRRLWFLWPPEEIKVLPLVIGKCGCLGGCAFFGNNRTGIGFFNSKKCKERPFSAVLKVSPAGQDPGFGQSLLFKDKLVFEVSLTNGIEGASPSKGNGFKFTRGYMSNVTTPESGTNITIIGEKSSLSQSLKVPKESLFQESPGKIQSQISIGDAYLKSAASDSILETKPSLSSNISSKSPEDISSSSPSDSKSLSSRKESLENFSKRDSSGNRRVGLADSLTTLKSINRKSGSDLDDFKMSERSFSKSSLSTPKVLRQGMGSKVQSEMSIESERYYSADEDMEISQPDICDNGISFLSTDNMSLDGTLKRHDSTVNDQTVIQLDTIKRNKKPIERQLSSESSGSTLSYESATTEPNDADSFSGVPENFLVDLHGQVQKPISESPVLMSCYSSHLTHYQCNDWSQASPEMSYNKTNIADQSTYSLSSVGQSVQYVHSPACVPRFVKTRQGFSPSLMKTREEYRTEERDEDEVDDVNESQDNADSSILEEDPDNSLPENASITTAVVKVRGSMNVMLTPLFLESFQRYTEAVIPTLTALHPSSIIDGLHSQCVDSLKRQNRLKKVKEKSDSEVTKMPERQFSTESRRSSGEMKTKSIQALFTLSKINICVLQSGMVEEVIAFSAMESIRDLTCFSLLAVCFDNINCQLLSNSHSVKTMQEKPNPGGVPIKTSPKKQNVKRMDSSNFDKSQEDLVTEVCREEDVGTLHISRVHIQLQRLLKNSNYSDQVLLTAIPDHKSKVLFEFDKELSKPLAFAFPASPRQRGERPSTSTPSPKAVRRNSSRESRRSMSRQASRDTDSHGGTLPKLFRQSSIDEESLDGSPYDGKSRKVPSREHSFKSGKSALGFIMFECGLENIDVKAVRRLGFSENVDEQFTQKMEKVAKKLSNIQTSTRLELERELGKSEEEPNLSSSKHSRGNKKDSDSVHSWDSRVSLPSSSSSLMSFTEYETLKGDASSGMLEIKTIWFNFAAPPPISIKRKVDFTKHDWNLLSTGTPAINAWMNPLDRLICSVKHMMLTLTHRTSSVMACIMTDGLEESSVHFPSKSKYYKITPLARILVEEPSCQLFTVLRKYLYKVGTKPVERAVQADTLPQLITIQKGILALTRQWKNVLYMPQLSEMDFKSQKTVRPYTVKFALPLGDDENSDDDECGDNMSEENFDVVDERVSLLTGDDGSIHKSGSIASFHVRGKKDHEGSSSMPSVQYKKLKSYLQGGLSQNSGANESPDRQVTGSSATPNPLLAPHQSLHRNDSNYSFHSAAASLTSMDKSDMTPPATPMKTEFSKSILKNNANVDKTQDLYQWMAKQEEFDFDDSHLFKRQDSLLGAFGSAWSQDDSRLDLSDEQFSKATSIMQLADARSLFKPFLQSIGLHVEGVRPTAMMKKFGGSLSLQGQLETIKIQIVSSERYHRRKEKSKKRKLIDFNAVPAFLCEGFLAHIAMKDVVDFENKESGGSEDKNNGKPPLNFAMHKLEAKPTTLQVNFMMNCDSVTQHVDMPLLRLVHQFVTMADNIKDTKKELKHSHSNLEWVKTHRKQDSKGSTSSADTQHSDVSHSGLASPPSVENLSKMKDSTSSSESGPGQITIEIPPSHRKTSALACLPLNFQRPEQKRPEKHMTLSLKRTNIFQTKKTSKSDPIPIPNVQSKSSELLTPPQSLNYSDSVTIDMEDTSSPIVAEKTIVDEIKESTPKCWRTLYHLLELYSTMPETKTILGRRPTVAKLLPVIVEEPEGGSRERVGGSREPVAGNTGTLSGGTKLINKSKQDINDIEEKEIGGTGEGTSKKPPYPAFSRTSFRQSIYVGESITLVVFGIAKVERVRMQALLSGLKLEAEMKSVHASGSYKEKAKGFLHRKSSESSVTAHIGNTNIVLLEGLPPDIKTVVTVRIDRSLGLHTTILRRAKEHNSAMVSIGAIHVDIPQHPVVLHGMVTRSSRELSTTLQEFRRPMSRAGQVFMSNILWFSA</sequence>
<feature type="compositionally biased region" description="Polar residues" evidence="1">
    <location>
        <begin position="2385"/>
        <end position="2398"/>
    </location>
</feature>
<feature type="region of interest" description="Disordered" evidence="1">
    <location>
        <begin position="1504"/>
        <end position="1586"/>
    </location>
</feature>
<evidence type="ECO:0000259" key="3">
    <source>
        <dbReference type="Pfam" id="PF25039"/>
    </source>
</evidence>
<feature type="domain" description="Bridge-like lipid transfer protein family member 1 N-terminal" evidence="2">
    <location>
        <begin position="220"/>
        <end position="761"/>
    </location>
</feature>
<feature type="compositionally biased region" description="Basic and acidic residues" evidence="1">
    <location>
        <begin position="1530"/>
        <end position="1548"/>
    </location>
</feature>
<feature type="compositionally biased region" description="Low complexity" evidence="1">
    <location>
        <begin position="1089"/>
        <end position="1101"/>
    </location>
</feature>
<feature type="compositionally biased region" description="Basic and acidic residues" evidence="1">
    <location>
        <begin position="947"/>
        <end position="962"/>
    </location>
</feature>
<dbReference type="OrthoDB" id="10051416at2759"/>
<dbReference type="Pfam" id="PF20413">
    <property type="entry name" value="BLTP1_N"/>
    <property type="match status" value="1"/>
</dbReference>
<gene>
    <name evidence="4" type="ORF">MGAL_10B039745</name>
</gene>
<protein>
    <recommendedName>
        <fullName evidence="6">Fragile site-associated protein C-terminal domain-containing protein</fullName>
    </recommendedName>
</protein>
<comment type="caution">
    <text evidence="4">The sequence shown here is derived from an EMBL/GenBank/DDBJ whole genome shotgun (WGS) entry which is preliminary data.</text>
</comment>